<protein>
    <recommendedName>
        <fullName evidence="3">Fe2OG dioxygenase domain-containing protein</fullName>
    </recommendedName>
</protein>
<sequence>MKNFETALNEHIALIPAQLTELLAERFRAESIVAMKHLVPMGIANILHEQALRVLAASAARREMELAVTGGTPRAYHSVGRDTIAAQRGPVTDFFESDALRAYLSRIAGEKLFKVPYAPEEYIINSQQRPGDTHGWHWDDYTFALIWMVEAPTPWEGGRVEYVPDTSWDKADPKGCLERTLKTREVRSRYFEAGTCYLMRANTTLHRVAPINCGTRRTVIVFTYASEADLCDPNISHETMEAIYAPEVEAAA</sequence>
<evidence type="ECO:0008006" key="3">
    <source>
        <dbReference type="Google" id="ProtNLM"/>
    </source>
</evidence>
<name>A0A2T5VA07_9HYPH</name>
<accession>A0A2T5VA07</accession>
<dbReference type="InterPro" id="IPR056470">
    <property type="entry name" value="BesD/HalB-like"/>
</dbReference>
<organism evidence="1 2">
    <name type="scientific">Breoghania corrubedonensis</name>
    <dbReference type="NCBI Taxonomy" id="665038"/>
    <lineage>
        <taxon>Bacteria</taxon>
        <taxon>Pseudomonadati</taxon>
        <taxon>Pseudomonadota</taxon>
        <taxon>Alphaproteobacteria</taxon>
        <taxon>Hyphomicrobiales</taxon>
        <taxon>Stappiaceae</taxon>
        <taxon>Breoghania</taxon>
    </lineage>
</organism>
<comment type="caution">
    <text evidence="1">The sequence shown here is derived from an EMBL/GenBank/DDBJ whole genome shotgun (WGS) entry which is preliminary data.</text>
</comment>
<dbReference type="OrthoDB" id="2897833at2"/>
<proteinExistence type="predicted"/>
<reference evidence="1 2" key="1">
    <citation type="submission" date="2018-04" db="EMBL/GenBank/DDBJ databases">
        <title>Genomic Encyclopedia of Archaeal and Bacterial Type Strains, Phase II (KMG-II): from individual species to whole genera.</title>
        <authorList>
            <person name="Goeker M."/>
        </authorList>
    </citation>
    <scope>NUCLEOTIDE SEQUENCE [LARGE SCALE GENOMIC DNA]</scope>
    <source>
        <strain evidence="1 2">DSM 23382</strain>
    </source>
</reference>
<dbReference type="EMBL" id="QAYG01000004">
    <property type="protein sequence ID" value="PTW60587.1"/>
    <property type="molecule type" value="Genomic_DNA"/>
</dbReference>
<keyword evidence="2" id="KW-1185">Reference proteome</keyword>
<evidence type="ECO:0000313" key="1">
    <source>
        <dbReference type="EMBL" id="PTW60587.1"/>
    </source>
</evidence>
<dbReference type="AlphaFoldDB" id="A0A2T5VA07"/>
<dbReference type="Proteomes" id="UP000244081">
    <property type="component" value="Unassembled WGS sequence"/>
</dbReference>
<dbReference type="SUPFAM" id="SSF51197">
    <property type="entry name" value="Clavaminate synthase-like"/>
    <property type="match status" value="1"/>
</dbReference>
<gene>
    <name evidence="1" type="ORF">C8N35_104212</name>
</gene>
<evidence type="ECO:0000313" key="2">
    <source>
        <dbReference type="Proteomes" id="UP000244081"/>
    </source>
</evidence>
<dbReference type="RefSeq" id="WP_146177394.1">
    <property type="nucleotide sequence ID" value="NZ_QAYG01000004.1"/>
</dbReference>
<dbReference type="Pfam" id="PF23169">
    <property type="entry name" value="HalD"/>
    <property type="match status" value="1"/>
</dbReference>